<keyword evidence="2 5" id="KW-0808">Transferase</keyword>
<dbReference type="Gene3D" id="1.10.8.10">
    <property type="entry name" value="DNA helicase RuvA subunit, C-terminal domain"/>
    <property type="match status" value="1"/>
</dbReference>
<dbReference type="GO" id="GO:0102559">
    <property type="term" value="F:peptide chain release factor N(5)-glutamine methyltransferase activity"/>
    <property type="evidence" value="ECO:0007669"/>
    <property type="project" value="UniProtKB-EC"/>
</dbReference>
<feature type="binding site" evidence="5">
    <location>
        <begin position="125"/>
        <end position="129"/>
    </location>
    <ligand>
        <name>S-adenosyl-L-methionine</name>
        <dbReference type="ChEBI" id="CHEBI:59789"/>
    </ligand>
</feature>
<keyword evidence="9" id="KW-1185">Reference proteome</keyword>
<feature type="binding site" evidence="5">
    <location>
        <position position="192"/>
    </location>
    <ligand>
        <name>S-adenosyl-L-methionine</name>
        <dbReference type="ChEBI" id="CHEBI:59789"/>
    </ligand>
</feature>
<dbReference type="NCBIfam" id="TIGR03534">
    <property type="entry name" value="RF_mod_PrmC"/>
    <property type="match status" value="1"/>
</dbReference>
<dbReference type="Pfam" id="PF05175">
    <property type="entry name" value="MTS"/>
    <property type="match status" value="1"/>
</dbReference>
<evidence type="ECO:0000313" key="9">
    <source>
        <dbReference type="Proteomes" id="UP001595478"/>
    </source>
</evidence>
<dbReference type="InterPro" id="IPR002052">
    <property type="entry name" value="DNA_methylase_N6_adenine_CS"/>
</dbReference>
<dbReference type="CDD" id="cd02440">
    <property type="entry name" value="AdoMet_MTases"/>
    <property type="match status" value="1"/>
</dbReference>
<protein>
    <recommendedName>
        <fullName evidence="5">Release factor glutamine methyltransferase</fullName>
        <shortName evidence="5">RF MTase</shortName>
        <ecNumber evidence="5">2.1.1.297</ecNumber>
    </recommendedName>
    <alternativeName>
        <fullName evidence="5">N5-glutamine methyltransferase PrmC</fullName>
    </alternativeName>
    <alternativeName>
        <fullName evidence="5">Protein-(glutamine-N5) MTase PrmC</fullName>
    </alternativeName>
    <alternativeName>
        <fullName evidence="5">Protein-glutamine N-methyltransferase PrmC</fullName>
    </alternativeName>
</protein>
<evidence type="ECO:0000259" key="7">
    <source>
        <dbReference type="Pfam" id="PF17827"/>
    </source>
</evidence>
<comment type="catalytic activity">
    <reaction evidence="4 5">
        <text>L-glutaminyl-[peptide chain release factor] + S-adenosyl-L-methionine = N(5)-methyl-L-glutaminyl-[peptide chain release factor] + S-adenosyl-L-homocysteine + H(+)</text>
        <dbReference type="Rhea" id="RHEA:42896"/>
        <dbReference type="Rhea" id="RHEA-COMP:10271"/>
        <dbReference type="Rhea" id="RHEA-COMP:10272"/>
        <dbReference type="ChEBI" id="CHEBI:15378"/>
        <dbReference type="ChEBI" id="CHEBI:30011"/>
        <dbReference type="ChEBI" id="CHEBI:57856"/>
        <dbReference type="ChEBI" id="CHEBI:59789"/>
        <dbReference type="ChEBI" id="CHEBI:61891"/>
        <dbReference type="EC" id="2.1.1.297"/>
    </reaction>
</comment>
<feature type="binding site" evidence="5">
    <location>
        <begin position="192"/>
        <end position="195"/>
    </location>
    <ligand>
        <name>substrate</name>
    </ligand>
</feature>
<dbReference type="SUPFAM" id="SSF53335">
    <property type="entry name" value="S-adenosyl-L-methionine-dependent methyltransferases"/>
    <property type="match status" value="1"/>
</dbReference>
<dbReference type="InterPro" id="IPR029063">
    <property type="entry name" value="SAM-dependent_MTases_sf"/>
</dbReference>
<keyword evidence="1 5" id="KW-0489">Methyltransferase</keyword>
<dbReference type="InterPro" id="IPR007848">
    <property type="entry name" value="Small_mtfrase_dom"/>
</dbReference>
<evidence type="ECO:0000256" key="4">
    <source>
        <dbReference type="ARBA" id="ARBA00048391"/>
    </source>
</evidence>
<proteinExistence type="inferred from homology"/>
<organism evidence="8 9">
    <name type="scientific">Agaribacter flavus</name>
    <dbReference type="NCBI Taxonomy" id="1902781"/>
    <lineage>
        <taxon>Bacteria</taxon>
        <taxon>Pseudomonadati</taxon>
        <taxon>Pseudomonadota</taxon>
        <taxon>Gammaproteobacteria</taxon>
        <taxon>Alteromonadales</taxon>
        <taxon>Alteromonadaceae</taxon>
        <taxon>Agaribacter</taxon>
    </lineage>
</organism>
<dbReference type="Pfam" id="PF17827">
    <property type="entry name" value="PrmC_N"/>
    <property type="match status" value="1"/>
</dbReference>
<evidence type="ECO:0000256" key="3">
    <source>
        <dbReference type="ARBA" id="ARBA00022691"/>
    </source>
</evidence>
<dbReference type="RefSeq" id="WP_376918724.1">
    <property type="nucleotide sequence ID" value="NZ_JBHRSW010000005.1"/>
</dbReference>
<dbReference type="HAMAP" id="MF_02126">
    <property type="entry name" value="RF_methyltr_PrmC"/>
    <property type="match status" value="1"/>
</dbReference>
<dbReference type="Proteomes" id="UP001595478">
    <property type="component" value="Unassembled WGS sequence"/>
</dbReference>
<reference evidence="9" key="1">
    <citation type="journal article" date="2019" name="Int. J. Syst. Evol. Microbiol.">
        <title>The Global Catalogue of Microorganisms (GCM) 10K type strain sequencing project: providing services to taxonomists for standard genome sequencing and annotation.</title>
        <authorList>
            <consortium name="The Broad Institute Genomics Platform"/>
            <consortium name="The Broad Institute Genome Sequencing Center for Infectious Disease"/>
            <person name="Wu L."/>
            <person name="Ma J."/>
        </authorList>
    </citation>
    <scope>NUCLEOTIDE SEQUENCE [LARGE SCALE GENOMIC DNA]</scope>
    <source>
        <strain evidence="9">KCTC 52473</strain>
    </source>
</reference>
<evidence type="ECO:0000313" key="8">
    <source>
        <dbReference type="EMBL" id="MFC3120589.1"/>
    </source>
</evidence>
<evidence type="ECO:0000256" key="2">
    <source>
        <dbReference type="ARBA" id="ARBA00022679"/>
    </source>
</evidence>
<evidence type="ECO:0000256" key="1">
    <source>
        <dbReference type="ARBA" id="ARBA00022603"/>
    </source>
</evidence>
<feature type="domain" description="Release factor glutamine methyltransferase N-terminal" evidence="7">
    <location>
        <begin position="10"/>
        <end position="81"/>
    </location>
</feature>
<name>A0ABV7FJW7_9ALTE</name>
<dbReference type="InterPro" id="IPR019874">
    <property type="entry name" value="RF_methyltr_PrmC"/>
</dbReference>
<comment type="function">
    <text evidence="5">Methylates the class 1 translation termination release factors RF1/PrfA and RF2/PrfB on the glutamine residue of the universally conserved GGQ motif.</text>
</comment>
<feature type="binding site" evidence="5">
    <location>
        <position position="148"/>
    </location>
    <ligand>
        <name>S-adenosyl-L-methionine</name>
        <dbReference type="ChEBI" id="CHEBI:59789"/>
    </ligand>
</feature>
<dbReference type="InterPro" id="IPR040758">
    <property type="entry name" value="PrmC_N"/>
</dbReference>
<evidence type="ECO:0000259" key="6">
    <source>
        <dbReference type="Pfam" id="PF05175"/>
    </source>
</evidence>
<dbReference type="PROSITE" id="PS00092">
    <property type="entry name" value="N6_MTASE"/>
    <property type="match status" value="1"/>
</dbReference>
<dbReference type="PANTHER" id="PTHR18895:SF74">
    <property type="entry name" value="MTRF1L RELEASE FACTOR GLUTAMINE METHYLTRANSFERASE"/>
    <property type="match status" value="1"/>
</dbReference>
<comment type="caution">
    <text evidence="8">The sequence shown here is derived from an EMBL/GenBank/DDBJ whole genome shotgun (WGS) entry which is preliminary data.</text>
</comment>
<sequence length="285" mass="31615">MSSTLVKAAVEQGRIFLANSKQVSIQDPLFEARLFMQSVLDVTAAQYILKCDDAISSEDYSRYMSYIEQRATGKPVAYILGKTGFWTLELMTNSHTLIPRSETELLVEWAISLTLYEKARVLDLGTGTGAIALSLASEKQSWQVYGVDRIQGAVHLAEQNAKLNGLSAQFLQSDWFSVFEQDKLGFDLIVSNPPYVEESSEYLHQGDLRFEPRSALVAANSGLADIKQIVAQSPQYLNAGGWLGIEHGFEQHNAVQTLLDESGFSAIKTIKDLNNLPRVTVGQFR</sequence>
<evidence type="ECO:0000256" key="5">
    <source>
        <dbReference type="HAMAP-Rule" id="MF_02126"/>
    </source>
</evidence>
<dbReference type="PANTHER" id="PTHR18895">
    <property type="entry name" value="HEMK METHYLTRANSFERASE"/>
    <property type="match status" value="1"/>
</dbReference>
<dbReference type="NCBIfam" id="TIGR00536">
    <property type="entry name" value="hemK_fam"/>
    <property type="match status" value="1"/>
</dbReference>
<comment type="similarity">
    <text evidence="5">Belongs to the protein N5-glutamine methyltransferase family. PrmC subfamily.</text>
</comment>
<dbReference type="EMBL" id="JBHRSW010000005">
    <property type="protein sequence ID" value="MFC3120589.1"/>
    <property type="molecule type" value="Genomic_DNA"/>
</dbReference>
<dbReference type="Gene3D" id="3.40.50.150">
    <property type="entry name" value="Vaccinia Virus protein VP39"/>
    <property type="match status" value="1"/>
</dbReference>
<feature type="domain" description="Methyltransferase small" evidence="6">
    <location>
        <begin position="115"/>
        <end position="200"/>
    </location>
</feature>
<feature type="binding site" evidence="5">
    <location>
        <position position="175"/>
    </location>
    <ligand>
        <name>S-adenosyl-L-methionine</name>
        <dbReference type="ChEBI" id="CHEBI:59789"/>
    </ligand>
</feature>
<dbReference type="EC" id="2.1.1.297" evidence="5"/>
<keyword evidence="3 5" id="KW-0949">S-adenosyl-L-methionine</keyword>
<dbReference type="GO" id="GO:0032259">
    <property type="term" value="P:methylation"/>
    <property type="evidence" value="ECO:0007669"/>
    <property type="project" value="UniProtKB-KW"/>
</dbReference>
<accession>A0ABV7FJW7</accession>
<dbReference type="InterPro" id="IPR050320">
    <property type="entry name" value="N5-glutamine_MTase"/>
</dbReference>
<dbReference type="InterPro" id="IPR004556">
    <property type="entry name" value="HemK-like"/>
</dbReference>
<gene>
    <name evidence="5 8" type="primary">prmC</name>
    <name evidence="8" type="ORF">ACFOHL_03050</name>
</gene>